<gene>
    <name evidence="1" type="ORF">H103_00304</name>
</gene>
<evidence type="ECO:0000313" key="1">
    <source>
        <dbReference type="EMBL" id="EZF57465.1"/>
    </source>
</evidence>
<sequence>MQFDTKSKDTTAHRGYNGEFIDMLPAIDAVRDIRVGPPILNPPTFRDGSQGPWRGNDVIIATDTSNASSAFHLFIVKVDQCIALFALQPRNIPFSTMYFAYATVPWAAMSQFIKLHYRDSYHLNSVQYT</sequence>
<dbReference type="Proteomes" id="UP000023758">
    <property type="component" value="Unassembled WGS sequence"/>
</dbReference>
<reference evidence="1" key="1">
    <citation type="submission" date="2014-02" db="EMBL/GenBank/DDBJ databases">
        <title>The Genome Sequence of Trichophyton rubrum (morphotype fischeri) CBS 288.86.</title>
        <authorList>
            <consortium name="The Broad Institute Genomics Platform"/>
            <person name="Cuomo C.A."/>
            <person name="White T.C."/>
            <person name="Graser Y."/>
            <person name="Martinez-Rossi N."/>
            <person name="Heitman J."/>
            <person name="Young S.K."/>
            <person name="Zeng Q."/>
            <person name="Gargeya S."/>
            <person name="Abouelleil A."/>
            <person name="Alvarado L."/>
            <person name="Chapman S.B."/>
            <person name="Gainer-Dewar J."/>
            <person name="Goldberg J."/>
            <person name="Griggs A."/>
            <person name="Gujja S."/>
            <person name="Hansen M."/>
            <person name="Howarth C."/>
            <person name="Imamovic A."/>
            <person name="Larimer J."/>
            <person name="Martinez D."/>
            <person name="Murphy C."/>
            <person name="Pearson M.D."/>
            <person name="Persinoti G."/>
            <person name="Poon T."/>
            <person name="Priest M."/>
            <person name="Roberts A.D."/>
            <person name="Saif S."/>
            <person name="Shea T.D."/>
            <person name="Sykes S.N."/>
            <person name="Wortman J."/>
            <person name="Nusbaum C."/>
            <person name="Birren B."/>
        </authorList>
    </citation>
    <scope>NUCLEOTIDE SEQUENCE [LARGE SCALE GENOMIC DNA]</scope>
    <source>
        <strain evidence="1">CBS 288.86</strain>
    </source>
</reference>
<protein>
    <submittedName>
        <fullName evidence="1">Uncharacterized protein</fullName>
    </submittedName>
</protein>
<dbReference type="AlphaFoldDB" id="A0A022WGA5"/>
<dbReference type="HOGENOM" id="CLU_2211840_0_0_1"/>
<name>A0A022WGA5_TRIRU</name>
<accession>A0A022WGA5</accession>
<dbReference type="EMBL" id="KK207687">
    <property type="protein sequence ID" value="EZF57465.1"/>
    <property type="molecule type" value="Genomic_DNA"/>
</dbReference>
<organism evidence="1">
    <name type="scientific">Trichophyton rubrum CBS 288.86</name>
    <dbReference type="NCBI Taxonomy" id="1215330"/>
    <lineage>
        <taxon>Eukaryota</taxon>
        <taxon>Fungi</taxon>
        <taxon>Dikarya</taxon>
        <taxon>Ascomycota</taxon>
        <taxon>Pezizomycotina</taxon>
        <taxon>Eurotiomycetes</taxon>
        <taxon>Eurotiomycetidae</taxon>
        <taxon>Onygenales</taxon>
        <taxon>Arthrodermataceae</taxon>
        <taxon>Trichophyton</taxon>
    </lineage>
</organism>
<proteinExistence type="predicted"/>